<proteinExistence type="predicted"/>
<name>A0ABU6C501_9ACTN</name>
<dbReference type="Proteomes" id="UP001352223">
    <property type="component" value="Unassembled WGS sequence"/>
</dbReference>
<comment type="caution">
    <text evidence="2">The sequence shown here is derived from an EMBL/GenBank/DDBJ whole genome shotgun (WGS) entry which is preliminary data.</text>
</comment>
<evidence type="ECO:0008006" key="4">
    <source>
        <dbReference type="Google" id="ProtNLM"/>
    </source>
</evidence>
<evidence type="ECO:0000313" key="2">
    <source>
        <dbReference type="EMBL" id="MEB3959797.1"/>
    </source>
</evidence>
<evidence type="ECO:0000313" key="3">
    <source>
        <dbReference type="Proteomes" id="UP001352223"/>
    </source>
</evidence>
<dbReference type="RefSeq" id="WP_324766779.1">
    <property type="nucleotide sequence ID" value="NZ_BAAATS010000040.1"/>
</dbReference>
<evidence type="ECO:0000256" key="1">
    <source>
        <dbReference type="SAM" id="MobiDB-lite"/>
    </source>
</evidence>
<keyword evidence="3" id="KW-1185">Reference proteome</keyword>
<sequence length="222" mass="23469">MSAESNTPTVQDPGPVTGDDVALAVGLAVAALRPALDADWDVPAGSLEWTCWETGEHLADDLFWYAARIGSLRPSTDDREPLGASRRRPEGPANTITADKAAGPAGLLQVLEDCGGLLAAVARATPVTARAHHVFGISDPEGFAAMGVVETLLHAHDLTQGLGAHFAPPPADLCARALHRLFPDAPDDAEPWPALLWLTGRGDLPGRERVGKWRWYGAPRAS</sequence>
<dbReference type="EMBL" id="JAOZYB010000025">
    <property type="protein sequence ID" value="MEB3959797.1"/>
    <property type="molecule type" value="Genomic_DNA"/>
</dbReference>
<gene>
    <name evidence="2" type="ORF">OKJ48_05965</name>
</gene>
<reference evidence="2 3" key="1">
    <citation type="submission" date="2022-10" db="EMBL/GenBank/DDBJ databases">
        <authorList>
            <person name="Xie J."/>
            <person name="Shen N."/>
        </authorList>
    </citation>
    <scope>NUCLEOTIDE SEQUENCE [LARGE SCALE GENOMIC DNA]</scope>
    <source>
        <strain evidence="2 3">DSM 41681</strain>
    </source>
</reference>
<organism evidence="2 3">
    <name type="scientific">Streptomyces kunmingensis</name>
    <dbReference type="NCBI Taxonomy" id="68225"/>
    <lineage>
        <taxon>Bacteria</taxon>
        <taxon>Bacillati</taxon>
        <taxon>Actinomycetota</taxon>
        <taxon>Actinomycetes</taxon>
        <taxon>Kitasatosporales</taxon>
        <taxon>Streptomycetaceae</taxon>
        <taxon>Streptomyces</taxon>
    </lineage>
</organism>
<protein>
    <recommendedName>
        <fullName evidence="4">Mycothiol-dependent maleylpyruvate isomerase metal-binding domain-containing protein</fullName>
    </recommendedName>
</protein>
<feature type="region of interest" description="Disordered" evidence="1">
    <location>
        <begin position="75"/>
        <end position="99"/>
    </location>
</feature>
<accession>A0ABU6C501</accession>